<comment type="caution">
    <text evidence="7">The sequence shown here is derived from an EMBL/GenBank/DDBJ whole genome shotgun (WGS) entry which is preliminary data.</text>
</comment>
<comment type="similarity">
    <text evidence="2">Belongs to the TerC family.</text>
</comment>
<keyword evidence="3 6" id="KW-0812">Transmembrane</keyword>
<gene>
    <name evidence="7" type="ORF">GCM10022276_17920</name>
</gene>
<dbReference type="InterPro" id="IPR022301">
    <property type="entry name" value="Integral_membrane_YjbE"/>
</dbReference>
<sequence>MVAFPSLNFGAVATASGMAKLGQIIIGDLTMAGDNVVIMGSLASGLPPKDRRKVLLLGVGMALFFLIAFALIATQLLKITGLIFAGGLLLLWVAYNMWRELHPAKEVVCDDPDTPEIEGPARTKTFLQAAIQITIADLSMSLDNVLLVASIARDEPALLFIGLTFSVLFMGFAANYVARLIHRYHWINYVGLVVILWVALNMIYDGWVGGEHVLGLRDLLGLG</sequence>
<name>A0ABP7LEM9_9SPHN</name>
<dbReference type="RefSeq" id="WP_344699344.1">
    <property type="nucleotide sequence ID" value="NZ_BAABBM010000001.1"/>
</dbReference>
<dbReference type="InterPro" id="IPR005496">
    <property type="entry name" value="Integral_membrane_TerC"/>
</dbReference>
<dbReference type="NCBIfam" id="TIGR03717">
    <property type="entry name" value="R_switched_YjbE"/>
    <property type="match status" value="1"/>
</dbReference>
<dbReference type="PANTHER" id="PTHR30238:SF4">
    <property type="entry name" value="SLL1022 PROTEIN"/>
    <property type="match status" value="1"/>
</dbReference>
<feature type="transmembrane region" description="Helical" evidence="6">
    <location>
        <begin position="54"/>
        <end position="73"/>
    </location>
</feature>
<feature type="transmembrane region" description="Helical" evidence="6">
    <location>
        <begin position="186"/>
        <end position="204"/>
    </location>
</feature>
<evidence type="ECO:0000256" key="2">
    <source>
        <dbReference type="ARBA" id="ARBA00007511"/>
    </source>
</evidence>
<organism evidence="7 8">
    <name type="scientific">Sphingomonas limnosediminicola</name>
    <dbReference type="NCBI Taxonomy" id="940133"/>
    <lineage>
        <taxon>Bacteria</taxon>
        <taxon>Pseudomonadati</taxon>
        <taxon>Pseudomonadota</taxon>
        <taxon>Alphaproteobacteria</taxon>
        <taxon>Sphingomonadales</taxon>
        <taxon>Sphingomonadaceae</taxon>
        <taxon>Sphingomonas</taxon>
    </lineage>
</organism>
<keyword evidence="4 6" id="KW-1133">Transmembrane helix</keyword>
<dbReference type="Pfam" id="PF03741">
    <property type="entry name" value="TerC"/>
    <property type="match status" value="1"/>
</dbReference>
<accession>A0ABP7LEM9</accession>
<reference evidence="8" key="1">
    <citation type="journal article" date="2019" name="Int. J. Syst. Evol. Microbiol.">
        <title>The Global Catalogue of Microorganisms (GCM) 10K type strain sequencing project: providing services to taxonomists for standard genome sequencing and annotation.</title>
        <authorList>
            <consortium name="The Broad Institute Genomics Platform"/>
            <consortium name="The Broad Institute Genome Sequencing Center for Infectious Disease"/>
            <person name="Wu L."/>
            <person name="Ma J."/>
        </authorList>
    </citation>
    <scope>NUCLEOTIDE SEQUENCE [LARGE SCALE GENOMIC DNA]</scope>
    <source>
        <strain evidence="8">JCM 17543</strain>
    </source>
</reference>
<dbReference type="EMBL" id="BAABBM010000001">
    <property type="protein sequence ID" value="GAA3899499.1"/>
    <property type="molecule type" value="Genomic_DNA"/>
</dbReference>
<evidence type="ECO:0000313" key="7">
    <source>
        <dbReference type="EMBL" id="GAA3899499.1"/>
    </source>
</evidence>
<feature type="transmembrane region" description="Helical" evidence="6">
    <location>
        <begin position="157"/>
        <end position="177"/>
    </location>
</feature>
<dbReference type="PANTHER" id="PTHR30238">
    <property type="entry name" value="MEMBRANE BOUND PREDICTED REDOX MODULATOR"/>
    <property type="match status" value="1"/>
</dbReference>
<protein>
    <submittedName>
        <fullName evidence="7">TerC family protein</fullName>
    </submittedName>
</protein>
<proteinExistence type="inferred from homology"/>
<evidence type="ECO:0000256" key="1">
    <source>
        <dbReference type="ARBA" id="ARBA00004141"/>
    </source>
</evidence>
<evidence type="ECO:0000256" key="5">
    <source>
        <dbReference type="ARBA" id="ARBA00023136"/>
    </source>
</evidence>
<keyword evidence="8" id="KW-1185">Reference proteome</keyword>
<evidence type="ECO:0000256" key="6">
    <source>
        <dbReference type="SAM" id="Phobius"/>
    </source>
</evidence>
<dbReference type="Proteomes" id="UP001500827">
    <property type="component" value="Unassembled WGS sequence"/>
</dbReference>
<comment type="subcellular location">
    <subcellularLocation>
        <location evidence="1">Membrane</location>
        <topology evidence="1">Multi-pass membrane protein</topology>
    </subcellularLocation>
</comment>
<keyword evidence="5 6" id="KW-0472">Membrane</keyword>
<feature type="transmembrane region" description="Helical" evidence="6">
    <location>
        <begin position="79"/>
        <end position="98"/>
    </location>
</feature>
<evidence type="ECO:0000313" key="8">
    <source>
        <dbReference type="Proteomes" id="UP001500827"/>
    </source>
</evidence>
<evidence type="ECO:0000256" key="4">
    <source>
        <dbReference type="ARBA" id="ARBA00022989"/>
    </source>
</evidence>
<evidence type="ECO:0000256" key="3">
    <source>
        <dbReference type="ARBA" id="ARBA00022692"/>
    </source>
</evidence>